<protein>
    <recommendedName>
        <fullName evidence="1">CCHC-type domain-containing protein</fullName>
    </recommendedName>
</protein>
<reference evidence="2 3" key="1">
    <citation type="submission" date="2019-07" db="EMBL/GenBank/DDBJ databases">
        <title>De Novo Assembly of kiwifruit Actinidia rufa.</title>
        <authorList>
            <person name="Sugita-Konishi S."/>
            <person name="Sato K."/>
            <person name="Mori E."/>
            <person name="Abe Y."/>
            <person name="Kisaki G."/>
            <person name="Hamano K."/>
            <person name="Suezawa K."/>
            <person name="Otani M."/>
            <person name="Fukuda T."/>
            <person name="Manabe T."/>
            <person name="Gomi K."/>
            <person name="Tabuchi M."/>
            <person name="Akimitsu K."/>
            <person name="Kataoka I."/>
        </authorList>
    </citation>
    <scope>NUCLEOTIDE SEQUENCE [LARGE SCALE GENOMIC DNA]</scope>
    <source>
        <strain evidence="3">cv. Fuchu</strain>
    </source>
</reference>
<accession>A0A7J0HAL8</accession>
<name>A0A7J0HAL8_9ERIC</name>
<dbReference type="Pfam" id="PF00098">
    <property type="entry name" value="zf-CCHC"/>
    <property type="match status" value="1"/>
</dbReference>
<dbReference type="InterPro" id="IPR001878">
    <property type="entry name" value="Znf_CCHC"/>
</dbReference>
<organism evidence="2 3">
    <name type="scientific">Actinidia rufa</name>
    <dbReference type="NCBI Taxonomy" id="165716"/>
    <lineage>
        <taxon>Eukaryota</taxon>
        <taxon>Viridiplantae</taxon>
        <taxon>Streptophyta</taxon>
        <taxon>Embryophyta</taxon>
        <taxon>Tracheophyta</taxon>
        <taxon>Spermatophyta</taxon>
        <taxon>Magnoliopsida</taxon>
        <taxon>eudicotyledons</taxon>
        <taxon>Gunneridae</taxon>
        <taxon>Pentapetalae</taxon>
        <taxon>asterids</taxon>
        <taxon>Ericales</taxon>
        <taxon>Actinidiaceae</taxon>
        <taxon>Actinidia</taxon>
    </lineage>
</organism>
<gene>
    <name evidence="2" type="ORF">Acr_28g0007730</name>
</gene>
<dbReference type="GO" id="GO:0003676">
    <property type="term" value="F:nucleic acid binding"/>
    <property type="evidence" value="ECO:0007669"/>
    <property type="project" value="InterPro"/>
</dbReference>
<dbReference type="EMBL" id="BJWL01000028">
    <property type="protein sequence ID" value="GFZ20068.1"/>
    <property type="molecule type" value="Genomic_DNA"/>
</dbReference>
<sequence>MKAFLQLRPPTFKGEPDPLVVEDWLEQVTRALDTILVIEEDLRVLFASYQLQRDALQWWKTMEEVREWDKQSVGGRSSKKPRNFTAQQQYPASGLPTEGSATAVAAGGTISYSGTGQSLVRGPPTCYRCGQVGHISRVHAEGEQSGSYGIATTYSVSSGLEGYSSVYISTDFISVQATGCSSAGSEDAGTGLRYDVSSGTVGDSWTAGAAIGYLCCARYFTYV</sequence>
<dbReference type="AlphaFoldDB" id="A0A7J0HAL8"/>
<proteinExistence type="predicted"/>
<feature type="domain" description="CCHC-type" evidence="1">
    <location>
        <begin position="125"/>
        <end position="137"/>
    </location>
</feature>
<comment type="caution">
    <text evidence="2">The sequence shown here is derived from an EMBL/GenBank/DDBJ whole genome shotgun (WGS) entry which is preliminary data.</text>
</comment>
<evidence type="ECO:0000259" key="1">
    <source>
        <dbReference type="Pfam" id="PF00098"/>
    </source>
</evidence>
<evidence type="ECO:0000313" key="3">
    <source>
        <dbReference type="Proteomes" id="UP000585474"/>
    </source>
</evidence>
<dbReference type="Proteomes" id="UP000585474">
    <property type="component" value="Unassembled WGS sequence"/>
</dbReference>
<dbReference type="GO" id="GO:0008270">
    <property type="term" value="F:zinc ion binding"/>
    <property type="evidence" value="ECO:0007669"/>
    <property type="project" value="InterPro"/>
</dbReference>
<keyword evidence="3" id="KW-1185">Reference proteome</keyword>
<evidence type="ECO:0000313" key="2">
    <source>
        <dbReference type="EMBL" id="GFZ20068.1"/>
    </source>
</evidence>